<keyword evidence="1" id="KW-0227">DNA damage</keyword>
<dbReference type="AlphaFoldDB" id="A0A9N9HCT6"/>
<gene>
    <name evidence="3" type="ORF">ALEPTO_LOCUS10405</name>
</gene>
<dbReference type="GO" id="GO:0043139">
    <property type="term" value="F:5'-3' DNA helicase activity"/>
    <property type="evidence" value="ECO:0007669"/>
    <property type="project" value="UniProtKB-EC"/>
</dbReference>
<dbReference type="InterPro" id="IPR010285">
    <property type="entry name" value="DNA_helicase_pif1-like_DEAD"/>
</dbReference>
<sequence>MPIQLRQLFASIIIYCQPANLKELWKKYVDDLIEDFIFKGDSKDLAIAKILMFLENYLIQNELSLSNYSNELPELNNDLFDKDQQNTLIVNKQDYNQDNIKKTLNNFDKLNIDQRNIFNTVIDAINEVSNKKLIFVDGPGGTEKTFLYNMILAYARSTSGLNRIAIA</sequence>
<keyword evidence="1" id="KW-0547">Nucleotide-binding</keyword>
<dbReference type="EMBL" id="CAJVPS010011335">
    <property type="protein sequence ID" value="CAG8664157.1"/>
    <property type="molecule type" value="Genomic_DNA"/>
</dbReference>
<dbReference type="GO" id="GO:0006310">
    <property type="term" value="P:DNA recombination"/>
    <property type="evidence" value="ECO:0007669"/>
    <property type="project" value="UniProtKB-KW"/>
</dbReference>
<dbReference type="SUPFAM" id="SSF52540">
    <property type="entry name" value="P-loop containing nucleoside triphosphate hydrolases"/>
    <property type="match status" value="1"/>
</dbReference>
<name>A0A9N9HCT6_9GLOM</name>
<evidence type="ECO:0000256" key="1">
    <source>
        <dbReference type="RuleBase" id="RU363044"/>
    </source>
</evidence>
<feature type="non-terminal residue" evidence="3">
    <location>
        <position position="167"/>
    </location>
</feature>
<evidence type="ECO:0000313" key="4">
    <source>
        <dbReference type="Proteomes" id="UP000789508"/>
    </source>
</evidence>
<dbReference type="EC" id="5.6.2.3" evidence="1"/>
<dbReference type="Pfam" id="PF05970">
    <property type="entry name" value="PIF1"/>
    <property type="match status" value="1"/>
</dbReference>
<evidence type="ECO:0000259" key="2">
    <source>
        <dbReference type="Pfam" id="PF05970"/>
    </source>
</evidence>
<reference evidence="3" key="1">
    <citation type="submission" date="2021-06" db="EMBL/GenBank/DDBJ databases">
        <authorList>
            <person name="Kallberg Y."/>
            <person name="Tangrot J."/>
            <person name="Rosling A."/>
        </authorList>
    </citation>
    <scope>NUCLEOTIDE SEQUENCE</scope>
    <source>
        <strain evidence="3">FL130A</strain>
    </source>
</reference>
<feature type="domain" description="DNA helicase Pif1-like DEAD-box helicase" evidence="2">
    <location>
        <begin position="109"/>
        <end position="159"/>
    </location>
</feature>
<evidence type="ECO:0000313" key="3">
    <source>
        <dbReference type="EMBL" id="CAG8664157.1"/>
    </source>
</evidence>
<comment type="cofactor">
    <cofactor evidence="1">
        <name>Mg(2+)</name>
        <dbReference type="ChEBI" id="CHEBI:18420"/>
    </cofactor>
</comment>
<dbReference type="GO" id="GO:0005524">
    <property type="term" value="F:ATP binding"/>
    <property type="evidence" value="ECO:0007669"/>
    <property type="project" value="UniProtKB-KW"/>
</dbReference>
<accession>A0A9N9HCT6</accession>
<proteinExistence type="inferred from homology"/>
<dbReference type="Gene3D" id="3.40.50.300">
    <property type="entry name" value="P-loop containing nucleotide triphosphate hydrolases"/>
    <property type="match status" value="1"/>
</dbReference>
<dbReference type="GO" id="GO:0016787">
    <property type="term" value="F:hydrolase activity"/>
    <property type="evidence" value="ECO:0007669"/>
    <property type="project" value="UniProtKB-KW"/>
</dbReference>
<organism evidence="3 4">
    <name type="scientific">Ambispora leptoticha</name>
    <dbReference type="NCBI Taxonomy" id="144679"/>
    <lineage>
        <taxon>Eukaryota</taxon>
        <taxon>Fungi</taxon>
        <taxon>Fungi incertae sedis</taxon>
        <taxon>Mucoromycota</taxon>
        <taxon>Glomeromycotina</taxon>
        <taxon>Glomeromycetes</taxon>
        <taxon>Archaeosporales</taxon>
        <taxon>Ambisporaceae</taxon>
        <taxon>Ambispora</taxon>
    </lineage>
</organism>
<comment type="similarity">
    <text evidence="1">Belongs to the helicase family.</text>
</comment>
<protein>
    <recommendedName>
        <fullName evidence="1">ATP-dependent DNA helicase</fullName>
        <ecNumber evidence="1">5.6.2.3</ecNumber>
    </recommendedName>
</protein>
<comment type="catalytic activity">
    <reaction evidence="1">
        <text>ATP + H2O = ADP + phosphate + H(+)</text>
        <dbReference type="Rhea" id="RHEA:13065"/>
        <dbReference type="ChEBI" id="CHEBI:15377"/>
        <dbReference type="ChEBI" id="CHEBI:15378"/>
        <dbReference type="ChEBI" id="CHEBI:30616"/>
        <dbReference type="ChEBI" id="CHEBI:43474"/>
        <dbReference type="ChEBI" id="CHEBI:456216"/>
        <dbReference type="EC" id="5.6.2.3"/>
    </reaction>
</comment>
<keyword evidence="4" id="KW-1185">Reference proteome</keyword>
<keyword evidence="1" id="KW-0067">ATP-binding</keyword>
<dbReference type="GO" id="GO:0006281">
    <property type="term" value="P:DNA repair"/>
    <property type="evidence" value="ECO:0007669"/>
    <property type="project" value="UniProtKB-KW"/>
</dbReference>
<keyword evidence="1" id="KW-0233">DNA recombination</keyword>
<dbReference type="GO" id="GO:0000723">
    <property type="term" value="P:telomere maintenance"/>
    <property type="evidence" value="ECO:0007669"/>
    <property type="project" value="InterPro"/>
</dbReference>
<dbReference type="InterPro" id="IPR027417">
    <property type="entry name" value="P-loop_NTPase"/>
</dbReference>
<dbReference type="Proteomes" id="UP000789508">
    <property type="component" value="Unassembled WGS sequence"/>
</dbReference>
<keyword evidence="1" id="KW-0347">Helicase</keyword>
<keyword evidence="1" id="KW-0234">DNA repair</keyword>
<dbReference type="PANTHER" id="PTHR10492">
    <property type="match status" value="1"/>
</dbReference>
<comment type="caution">
    <text evidence="3">The sequence shown here is derived from an EMBL/GenBank/DDBJ whole genome shotgun (WGS) entry which is preliminary data.</text>
</comment>
<dbReference type="OrthoDB" id="5860629at2759"/>
<dbReference type="PANTHER" id="PTHR10492:SF57">
    <property type="entry name" value="ATP-DEPENDENT DNA HELICASE"/>
    <property type="match status" value="1"/>
</dbReference>
<keyword evidence="1" id="KW-0378">Hydrolase</keyword>